<accession>A0AA36F4A3</accession>
<evidence type="ECO:0000256" key="3">
    <source>
        <dbReference type="ARBA" id="ARBA00022824"/>
    </source>
</evidence>
<dbReference type="InterPro" id="IPR036396">
    <property type="entry name" value="Cyt_P450_sf"/>
</dbReference>
<dbReference type="GO" id="GO:0016705">
    <property type="term" value="F:oxidoreductase activity, acting on paired donors, with incorporation or reduction of molecular oxygen"/>
    <property type="evidence" value="ECO:0007669"/>
    <property type="project" value="InterPro"/>
</dbReference>
<dbReference type="PRINTS" id="PR00385">
    <property type="entry name" value="P450"/>
</dbReference>
<dbReference type="GO" id="GO:0004497">
    <property type="term" value="F:monooxygenase activity"/>
    <property type="evidence" value="ECO:0007669"/>
    <property type="project" value="InterPro"/>
</dbReference>
<evidence type="ECO:0000313" key="6">
    <source>
        <dbReference type="Proteomes" id="UP001162480"/>
    </source>
</evidence>
<comment type="similarity">
    <text evidence="2">Belongs to the cytochrome P450 family.</text>
</comment>
<evidence type="ECO:0000256" key="4">
    <source>
        <dbReference type="ARBA" id="ARBA00023136"/>
    </source>
</evidence>
<dbReference type="InterPro" id="IPR002401">
    <property type="entry name" value="Cyt_P450_E_grp-I"/>
</dbReference>
<evidence type="ECO:0000256" key="2">
    <source>
        <dbReference type="ARBA" id="ARBA00010617"/>
    </source>
</evidence>
<dbReference type="Gene3D" id="1.10.630.10">
    <property type="entry name" value="Cytochrome P450"/>
    <property type="match status" value="2"/>
</dbReference>
<dbReference type="Proteomes" id="UP001162480">
    <property type="component" value="Chromosome 5"/>
</dbReference>
<dbReference type="PRINTS" id="PR00463">
    <property type="entry name" value="EP450I"/>
</dbReference>
<dbReference type="GO" id="GO:0005789">
    <property type="term" value="C:endoplasmic reticulum membrane"/>
    <property type="evidence" value="ECO:0007669"/>
    <property type="project" value="UniProtKB-SubCell"/>
</dbReference>
<organism evidence="5 6">
    <name type="scientific">Octopus vulgaris</name>
    <name type="common">Common octopus</name>
    <dbReference type="NCBI Taxonomy" id="6645"/>
    <lineage>
        <taxon>Eukaryota</taxon>
        <taxon>Metazoa</taxon>
        <taxon>Spiralia</taxon>
        <taxon>Lophotrochozoa</taxon>
        <taxon>Mollusca</taxon>
        <taxon>Cephalopoda</taxon>
        <taxon>Coleoidea</taxon>
        <taxon>Octopodiformes</taxon>
        <taxon>Octopoda</taxon>
        <taxon>Incirrata</taxon>
        <taxon>Octopodidae</taxon>
        <taxon>Octopus</taxon>
    </lineage>
</organism>
<protein>
    <submittedName>
        <fullName evidence="5">Cytochrome P450 4V2-like</fullName>
    </submittedName>
</protein>
<sequence length="198" mass="22916">MNKSEEERAQGKEKITLLDTLFKVYYNGKVDKTFMREEMENIVFGGTDTVITTLQWTILLVASHPEVQKKLHDEIDVFYRETEEINAASLKKLLYLECIIKESLRLYSPVPVVGRVAGEDFKIEDVKHAFAFIPFAAGPRVCIGLRLAYMEMKIVLSRFFQRFHVKATQKIEDIPPSMEMVLRPTKDIYAILTHRQSV</sequence>
<comment type="subcellular location">
    <subcellularLocation>
        <location evidence="1">Endoplasmic reticulum membrane</location>
    </subcellularLocation>
</comment>
<dbReference type="AlphaFoldDB" id="A0AA36F4A3"/>
<dbReference type="SUPFAM" id="SSF48264">
    <property type="entry name" value="Cytochrome P450"/>
    <property type="match status" value="1"/>
</dbReference>
<reference evidence="5" key="1">
    <citation type="submission" date="2023-08" db="EMBL/GenBank/DDBJ databases">
        <authorList>
            <person name="Alioto T."/>
            <person name="Alioto T."/>
            <person name="Gomez Garrido J."/>
        </authorList>
    </citation>
    <scope>NUCLEOTIDE SEQUENCE</scope>
</reference>
<gene>
    <name evidence="5" type="ORF">OCTVUL_1B004338</name>
</gene>
<dbReference type="GO" id="GO:0005506">
    <property type="term" value="F:iron ion binding"/>
    <property type="evidence" value="ECO:0007669"/>
    <property type="project" value="InterPro"/>
</dbReference>
<keyword evidence="3" id="KW-0256">Endoplasmic reticulum</keyword>
<name>A0AA36F4A3_OCTVU</name>
<dbReference type="EMBL" id="OX597818">
    <property type="protein sequence ID" value="CAI9723440.1"/>
    <property type="molecule type" value="Genomic_DNA"/>
</dbReference>
<evidence type="ECO:0000313" key="5">
    <source>
        <dbReference type="EMBL" id="CAI9723440.1"/>
    </source>
</evidence>
<proteinExistence type="inferred from homology"/>
<evidence type="ECO:0000256" key="1">
    <source>
        <dbReference type="ARBA" id="ARBA00004586"/>
    </source>
</evidence>
<dbReference type="GO" id="GO:0020037">
    <property type="term" value="F:heme binding"/>
    <property type="evidence" value="ECO:0007669"/>
    <property type="project" value="InterPro"/>
</dbReference>
<dbReference type="PANTHER" id="PTHR24291">
    <property type="entry name" value="CYTOCHROME P450 FAMILY 4"/>
    <property type="match status" value="1"/>
</dbReference>
<keyword evidence="6" id="KW-1185">Reference proteome</keyword>
<dbReference type="InterPro" id="IPR050196">
    <property type="entry name" value="Cytochrome_P450_Monoox"/>
</dbReference>
<dbReference type="Pfam" id="PF00067">
    <property type="entry name" value="p450"/>
    <property type="match status" value="2"/>
</dbReference>
<dbReference type="PANTHER" id="PTHR24291:SF189">
    <property type="entry name" value="CYTOCHROME P450 4C3-RELATED"/>
    <property type="match status" value="1"/>
</dbReference>
<dbReference type="InterPro" id="IPR001128">
    <property type="entry name" value="Cyt_P450"/>
</dbReference>
<keyword evidence="4" id="KW-0472">Membrane</keyword>